<dbReference type="AlphaFoldDB" id="A0A914Z727"/>
<dbReference type="InterPro" id="IPR024079">
    <property type="entry name" value="MetalloPept_cat_dom_sf"/>
</dbReference>
<keyword evidence="2" id="KW-1185">Reference proteome</keyword>
<evidence type="ECO:0000313" key="3">
    <source>
        <dbReference type="WBParaSite" id="PSU_v2.g770.t1"/>
    </source>
</evidence>
<name>A0A914Z727_9BILA</name>
<dbReference type="WBParaSite" id="PSU_v2.g770.t1">
    <property type="protein sequence ID" value="PSU_v2.g770.t1"/>
    <property type="gene ID" value="PSU_v2.g770"/>
</dbReference>
<protein>
    <submittedName>
        <fullName evidence="3">Peptidase M13 C-terminal domain-containing protein</fullName>
    </submittedName>
</protein>
<organism evidence="2 3">
    <name type="scientific">Panagrolaimus superbus</name>
    <dbReference type="NCBI Taxonomy" id="310955"/>
    <lineage>
        <taxon>Eukaryota</taxon>
        <taxon>Metazoa</taxon>
        <taxon>Ecdysozoa</taxon>
        <taxon>Nematoda</taxon>
        <taxon>Chromadorea</taxon>
        <taxon>Rhabditida</taxon>
        <taxon>Tylenchina</taxon>
        <taxon>Panagrolaimomorpha</taxon>
        <taxon>Panagrolaimoidea</taxon>
        <taxon>Panagrolaimidae</taxon>
        <taxon>Panagrolaimus</taxon>
    </lineage>
</organism>
<dbReference type="GO" id="GO:0005886">
    <property type="term" value="C:plasma membrane"/>
    <property type="evidence" value="ECO:0007669"/>
    <property type="project" value="TreeGrafter"/>
</dbReference>
<dbReference type="GO" id="GO:0016485">
    <property type="term" value="P:protein processing"/>
    <property type="evidence" value="ECO:0007669"/>
    <property type="project" value="TreeGrafter"/>
</dbReference>
<evidence type="ECO:0000259" key="1">
    <source>
        <dbReference type="Pfam" id="PF01431"/>
    </source>
</evidence>
<dbReference type="GO" id="GO:0004222">
    <property type="term" value="F:metalloendopeptidase activity"/>
    <property type="evidence" value="ECO:0007669"/>
    <property type="project" value="InterPro"/>
</dbReference>
<dbReference type="InterPro" id="IPR018497">
    <property type="entry name" value="Peptidase_M13_C"/>
</dbReference>
<sequence length="227" mass="24846">MSNIIGLSVPPITALTTTTQTSTLSPIIDPGTITPTSATIINVAGHELTHAFDSAGVHWGPFGEPINWLDPETQKHFDEMAECVIEEYNNFCPLNSSYTPHCVNGTKTQGENIADNGGIHAAYRAYRNIIDFKGPDPLLPGTLASQFTHDQLFFLSFAQAWCQTPDSIEKTIASLTEDPHSPSKYRIQGTIQNFPAFRSAFNCPIGSASAPKDHCNVWISDINIPKW</sequence>
<feature type="domain" description="Peptidase M13 C-terminal" evidence="1">
    <location>
        <begin position="40"/>
        <end position="217"/>
    </location>
</feature>
<accession>A0A914Z727</accession>
<reference evidence="3" key="1">
    <citation type="submission" date="2022-11" db="UniProtKB">
        <authorList>
            <consortium name="WormBaseParasite"/>
        </authorList>
    </citation>
    <scope>IDENTIFICATION</scope>
</reference>
<dbReference type="PANTHER" id="PTHR11733:SF240">
    <property type="entry name" value="GH14155P-RELATED"/>
    <property type="match status" value="1"/>
</dbReference>
<dbReference type="SUPFAM" id="SSF55486">
    <property type="entry name" value="Metalloproteases ('zincins'), catalytic domain"/>
    <property type="match status" value="1"/>
</dbReference>
<dbReference type="Gene3D" id="3.40.390.10">
    <property type="entry name" value="Collagenase (Catalytic Domain)"/>
    <property type="match status" value="1"/>
</dbReference>
<dbReference type="Pfam" id="PF01431">
    <property type="entry name" value="Peptidase_M13"/>
    <property type="match status" value="1"/>
</dbReference>
<dbReference type="PROSITE" id="PS51885">
    <property type="entry name" value="NEPRILYSIN"/>
    <property type="match status" value="1"/>
</dbReference>
<dbReference type="InterPro" id="IPR000718">
    <property type="entry name" value="Peptidase_M13"/>
</dbReference>
<dbReference type="PANTHER" id="PTHR11733">
    <property type="entry name" value="ZINC METALLOPROTEASE FAMILY M13 NEPRILYSIN-RELATED"/>
    <property type="match status" value="1"/>
</dbReference>
<proteinExistence type="predicted"/>
<evidence type="ECO:0000313" key="2">
    <source>
        <dbReference type="Proteomes" id="UP000887577"/>
    </source>
</evidence>
<dbReference type="PRINTS" id="PR00786">
    <property type="entry name" value="NEPRILYSIN"/>
</dbReference>
<dbReference type="Proteomes" id="UP000887577">
    <property type="component" value="Unplaced"/>
</dbReference>